<feature type="transmembrane region" description="Helical" evidence="9">
    <location>
        <begin position="94"/>
        <end position="119"/>
    </location>
</feature>
<feature type="transmembrane region" description="Helical" evidence="9">
    <location>
        <begin position="300"/>
        <end position="328"/>
    </location>
</feature>
<feature type="transmembrane region" description="Helical" evidence="9">
    <location>
        <begin position="230"/>
        <end position="247"/>
    </location>
</feature>
<dbReference type="PANTHER" id="PTHR31806">
    <property type="entry name" value="PURINE-CYTOSINE PERMEASE FCY2-RELATED"/>
    <property type="match status" value="1"/>
</dbReference>
<feature type="transmembrane region" description="Helical" evidence="9">
    <location>
        <begin position="469"/>
        <end position="492"/>
    </location>
</feature>
<keyword evidence="5 9" id="KW-0812">Transmembrane</keyword>
<protein>
    <submittedName>
        <fullName evidence="10">Cytosine-purine permease</fullName>
    </submittedName>
</protein>
<dbReference type="Proteomes" id="UP000321518">
    <property type="component" value="Unassembled WGS sequence"/>
</dbReference>
<dbReference type="OrthoDB" id="2116389at2759"/>
<keyword evidence="7 8" id="KW-0472">Membrane</keyword>
<evidence type="ECO:0000256" key="7">
    <source>
        <dbReference type="ARBA" id="ARBA00023136"/>
    </source>
</evidence>
<comment type="caution">
    <text evidence="10">The sequence shown here is derived from an EMBL/GenBank/DDBJ whole genome shotgun (WGS) entry which is preliminary data.</text>
</comment>
<accession>A0A511KHX6</accession>
<evidence type="ECO:0000256" key="3">
    <source>
        <dbReference type="ARBA" id="ARBA00022448"/>
    </source>
</evidence>
<dbReference type="InterPro" id="IPR026030">
    <property type="entry name" value="Pur-cyt_permease_Fcy2/21/22"/>
</dbReference>
<keyword evidence="6 9" id="KW-1133">Transmembrane helix</keyword>
<comment type="similarity">
    <text evidence="2 8">Belongs to the purine-cytosine permease (2.A.39) family.</text>
</comment>
<evidence type="ECO:0000313" key="10">
    <source>
        <dbReference type="EMBL" id="GEM09982.1"/>
    </source>
</evidence>
<dbReference type="PANTHER" id="PTHR31806:SF5">
    <property type="entry name" value="PURINE-CYTOSINE PERMEASE FCY21"/>
    <property type="match status" value="1"/>
</dbReference>
<dbReference type="GO" id="GO:0022857">
    <property type="term" value="F:transmembrane transporter activity"/>
    <property type="evidence" value="ECO:0007669"/>
    <property type="project" value="InterPro"/>
</dbReference>
<feature type="transmembrane region" description="Helical" evidence="9">
    <location>
        <begin position="199"/>
        <end position="218"/>
    </location>
</feature>
<name>A0A511KHX6_RHOTO</name>
<evidence type="ECO:0000256" key="8">
    <source>
        <dbReference type="PIRNR" id="PIRNR002744"/>
    </source>
</evidence>
<dbReference type="AlphaFoldDB" id="A0A511KHX6"/>
<evidence type="ECO:0000256" key="5">
    <source>
        <dbReference type="ARBA" id="ARBA00022692"/>
    </source>
</evidence>
<keyword evidence="4" id="KW-0597">Phosphoprotein</keyword>
<dbReference type="EMBL" id="BJWK01000009">
    <property type="protein sequence ID" value="GEM09982.1"/>
    <property type="molecule type" value="Genomic_DNA"/>
</dbReference>
<feature type="transmembrane region" description="Helical" evidence="9">
    <location>
        <begin position="163"/>
        <end position="187"/>
    </location>
</feature>
<dbReference type="GO" id="GO:0005886">
    <property type="term" value="C:plasma membrane"/>
    <property type="evidence" value="ECO:0007669"/>
    <property type="project" value="TreeGrafter"/>
</dbReference>
<feature type="transmembrane region" description="Helical" evidence="9">
    <location>
        <begin position="267"/>
        <end position="288"/>
    </location>
</feature>
<keyword evidence="3 8" id="KW-0813">Transport</keyword>
<evidence type="ECO:0000256" key="9">
    <source>
        <dbReference type="SAM" id="Phobius"/>
    </source>
</evidence>
<dbReference type="FunFam" id="1.10.4160.10:FF:000002">
    <property type="entry name" value="Purine-cytosine permease fcyB"/>
    <property type="match status" value="1"/>
</dbReference>
<gene>
    <name evidence="10" type="ORF">Rt10032_c09g3999</name>
</gene>
<sequence length="538" mass="58004">MDAQLEHRPTAGARTLTDHSLLAKPDSDSFEPAKPILQLAFGDAQYTKPARDHDHASWAGTTWAWLVRSENVEAHGVGPLDDEHRTDARFLSNFTLWLTMNATIACFSTGTLGPLYYSLSMRDSFLVIAFCNLFSCGIPSYISTFGPRLGMRTMGIARYSYGYYPAILPALLNLISFIGFCAVNSIVAGQVLAAVNPGHFSTTAGIVIVAVVSMFISFCGYRVLHAVERWAWLPVILAFVLLTGFGGRHLGSATSFAKDVPATAANVLSFISIVVGFTISWGGCSADFNTYMRPTVPSYLVFVYTFLGLYLPCALIQILGAAFAAAALSGDVPTWMEAFGNGSVGGLVGVAMEPMKGFAKFLLVIFSLGMISNNAPTQYAFSLSLQIVFPFLTRLPRFLLPIVGTAIYLPIAIAAAAHFAAALSNFLGLLGYWSSIFVAILLIEHLLFRRGQFSSYDLSIWDRSSKLPPGIAALFASFCGAAFCVVGMDQVWYRGPLARSISGPAVSAGGDIGFETGMVVAGVVYVPCRWVERKVFGR</sequence>
<dbReference type="Pfam" id="PF02133">
    <property type="entry name" value="Transp_cyt_pur"/>
    <property type="match status" value="1"/>
</dbReference>
<dbReference type="PIRSF" id="PIRSF002744">
    <property type="entry name" value="Pur-cyt_permease"/>
    <property type="match status" value="1"/>
</dbReference>
<feature type="transmembrane region" description="Helical" evidence="9">
    <location>
        <begin position="357"/>
        <end position="377"/>
    </location>
</feature>
<comment type="subcellular location">
    <subcellularLocation>
        <location evidence="1">Membrane</location>
        <topology evidence="1">Multi-pass membrane protein</topology>
    </subcellularLocation>
</comment>
<feature type="transmembrane region" description="Helical" evidence="9">
    <location>
        <begin position="512"/>
        <end position="531"/>
    </location>
</feature>
<feature type="transmembrane region" description="Helical" evidence="9">
    <location>
        <begin position="125"/>
        <end position="142"/>
    </location>
</feature>
<reference evidence="10 11" key="1">
    <citation type="submission" date="2019-07" db="EMBL/GenBank/DDBJ databases">
        <title>Rhodotorula toruloides NBRC10032 genome sequencing.</title>
        <authorList>
            <person name="Shida Y."/>
            <person name="Takaku H."/>
            <person name="Ogasawara W."/>
            <person name="Mori K."/>
        </authorList>
    </citation>
    <scope>NUCLEOTIDE SEQUENCE [LARGE SCALE GENOMIC DNA]</scope>
    <source>
        <strain evidence="10 11">NBRC10032</strain>
    </source>
</reference>
<proteinExistence type="inferred from homology"/>
<evidence type="ECO:0000256" key="1">
    <source>
        <dbReference type="ARBA" id="ARBA00004141"/>
    </source>
</evidence>
<organism evidence="10 11">
    <name type="scientific">Rhodotorula toruloides</name>
    <name type="common">Yeast</name>
    <name type="synonym">Rhodosporidium toruloides</name>
    <dbReference type="NCBI Taxonomy" id="5286"/>
    <lineage>
        <taxon>Eukaryota</taxon>
        <taxon>Fungi</taxon>
        <taxon>Dikarya</taxon>
        <taxon>Basidiomycota</taxon>
        <taxon>Pucciniomycotina</taxon>
        <taxon>Microbotryomycetes</taxon>
        <taxon>Sporidiobolales</taxon>
        <taxon>Sporidiobolaceae</taxon>
        <taxon>Rhodotorula</taxon>
    </lineage>
</organism>
<feature type="transmembrane region" description="Helical" evidence="9">
    <location>
        <begin position="426"/>
        <end position="448"/>
    </location>
</feature>
<evidence type="ECO:0000256" key="2">
    <source>
        <dbReference type="ARBA" id="ARBA00008974"/>
    </source>
</evidence>
<dbReference type="GO" id="GO:0015851">
    <property type="term" value="P:nucleobase transport"/>
    <property type="evidence" value="ECO:0007669"/>
    <property type="project" value="UniProtKB-ARBA"/>
</dbReference>
<feature type="transmembrane region" description="Helical" evidence="9">
    <location>
        <begin position="398"/>
        <end position="420"/>
    </location>
</feature>
<evidence type="ECO:0000256" key="6">
    <source>
        <dbReference type="ARBA" id="ARBA00022989"/>
    </source>
</evidence>
<evidence type="ECO:0000313" key="11">
    <source>
        <dbReference type="Proteomes" id="UP000321518"/>
    </source>
</evidence>
<dbReference type="InterPro" id="IPR001248">
    <property type="entry name" value="Pur-cyt_permease"/>
</dbReference>
<evidence type="ECO:0000256" key="4">
    <source>
        <dbReference type="ARBA" id="ARBA00022553"/>
    </source>
</evidence>
<dbReference type="Gene3D" id="1.10.4160.10">
    <property type="entry name" value="Hydantoin permease"/>
    <property type="match status" value="1"/>
</dbReference>